<evidence type="ECO:0000256" key="4">
    <source>
        <dbReference type="ARBA" id="ARBA00023709"/>
    </source>
</evidence>
<keyword evidence="3" id="KW-0276">Fatty acid metabolism</keyword>
<keyword evidence="3" id="KW-0443">Lipid metabolism</keyword>
<dbReference type="PROSITE" id="PS00166">
    <property type="entry name" value="ENOYL_COA_HYDRATASE"/>
    <property type="match status" value="1"/>
</dbReference>
<dbReference type="PANTHER" id="PTHR43802:SF1">
    <property type="entry name" value="IP11341P-RELATED"/>
    <property type="match status" value="1"/>
</dbReference>
<dbReference type="Pfam" id="PF00378">
    <property type="entry name" value="ECH_1"/>
    <property type="match status" value="1"/>
</dbReference>
<evidence type="ECO:0000256" key="3">
    <source>
        <dbReference type="ARBA" id="ARBA00022832"/>
    </source>
</evidence>
<name>A0ABP7NQT4_9ACTN</name>
<dbReference type="EMBL" id="BAAAZW010000002">
    <property type="protein sequence ID" value="GAA3952231.1"/>
    <property type="molecule type" value="Genomic_DNA"/>
</dbReference>
<dbReference type="RefSeq" id="WP_344780794.1">
    <property type="nucleotide sequence ID" value="NZ_BAAAZW010000002.1"/>
</dbReference>
<evidence type="ECO:0000256" key="5">
    <source>
        <dbReference type="ARBA" id="ARBA00023717"/>
    </source>
</evidence>
<accession>A0ABP7NQT4</accession>
<dbReference type="InterPro" id="IPR029045">
    <property type="entry name" value="ClpP/crotonase-like_dom_sf"/>
</dbReference>
<comment type="catalytic activity">
    <reaction evidence="4">
        <text>a (3S)-3-hydroxyacyl-CoA = a (2E)-enoyl-CoA + H2O</text>
        <dbReference type="Rhea" id="RHEA:16105"/>
        <dbReference type="ChEBI" id="CHEBI:15377"/>
        <dbReference type="ChEBI" id="CHEBI:57318"/>
        <dbReference type="ChEBI" id="CHEBI:58856"/>
        <dbReference type="EC" id="4.2.1.17"/>
    </reaction>
</comment>
<reference evidence="8" key="1">
    <citation type="journal article" date="2019" name="Int. J. Syst. Evol. Microbiol.">
        <title>The Global Catalogue of Microorganisms (GCM) 10K type strain sequencing project: providing services to taxonomists for standard genome sequencing and annotation.</title>
        <authorList>
            <consortium name="The Broad Institute Genomics Platform"/>
            <consortium name="The Broad Institute Genome Sequencing Center for Infectious Disease"/>
            <person name="Wu L."/>
            <person name="Ma J."/>
        </authorList>
    </citation>
    <scope>NUCLEOTIDE SEQUENCE [LARGE SCALE GENOMIC DNA]</scope>
    <source>
        <strain evidence="8">JCM 16923</strain>
    </source>
</reference>
<evidence type="ECO:0000256" key="6">
    <source>
        <dbReference type="RuleBase" id="RU003707"/>
    </source>
</evidence>
<dbReference type="InterPro" id="IPR018376">
    <property type="entry name" value="Enoyl-CoA_hyd/isom_CS"/>
</dbReference>
<gene>
    <name evidence="7" type="primary">paaG</name>
    <name evidence="7" type="ORF">GCM10022231_07720</name>
</gene>
<sequence length="260" mass="27699">MTGVNVTREDGAVWIELDRPDRLNAYDIDMAHDIIAAVQGAADAYAVVITGAGRGFCAGGALNELDDPDPALLRELFTTSLRLLESIRACPRPVIAAVNGPAAGGGNELVIACDFAIAARSASFGQTGPRVGSSPVLGATNVLPVQIGEKRAREMAMLCRRYTAEQAFEMGLVNEVVDDEQLRGRTREWIAEISALSPRYLEITKANSNHLWNAAQDSMRNGLGMLIQAIGSPDMVEGAGAFLAGRAPQFPPPAKRRDAQ</sequence>
<keyword evidence="8" id="KW-1185">Reference proteome</keyword>
<dbReference type="Proteomes" id="UP001418444">
    <property type="component" value="Unassembled WGS sequence"/>
</dbReference>
<comment type="catalytic activity">
    <reaction evidence="5">
        <text>a 4-saturated-(3S)-3-hydroxyacyl-CoA = a (3E)-enoyl-CoA + H2O</text>
        <dbReference type="Rhea" id="RHEA:20724"/>
        <dbReference type="ChEBI" id="CHEBI:15377"/>
        <dbReference type="ChEBI" id="CHEBI:58521"/>
        <dbReference type="ChEBI" id="CHEBI:137480"/>
        <dbReference type="EC" id="4.2.1.17"/>
    </reaction>
</comment>
<dbReference type="SUPFAM" id="SSF52096">
    <property type="entry name" value="ClpP/crotonase"/>
    <property type="match status" value="1"/>
</dbReference>
<dbReference type="GO" id="GO:0016853">
    <property type="term" value="F:isomerase activity"/>
    <property type="evidence" value="ECO:0007669"/>
    <property type="project" value="UniProtKB-KW"/>
</dbReference>
<organism evidence="7 8">
    <name type="scientific">Gordonia caeni</name>
    <dbReference type="NCBI Taxonomy" id="1007097"/>
    <lineage>
        <taxon>Bacteria</taxon>
        <taxon>Bacillati</taxon>
        <taxon>Actinomycetota</taxon>
        <taxon>Actinomycetes</taxon>
        <taxon>Mycobacteriales</taxon>
        <taxon>Gordoniaceae</taxon>
        <taxon>Gordonia</taxon>
    </lineage>
</organism>
<dbReference type="PANTHER" id="PTHR43802">
    <property type="entry name" value="ENOYL-COA HYDRATASE"/>
    <property type="match status" value="1"/>
</dbReference>
<evidence type="ECO:0000256" key="1">
    <source>
        <dbReference type="ARBA" id="ARBA00002994"/>
    </source>
</evidence>
<comment type="similarity">
    <text evidence="2 6">Belongs to the enoyl-CoA hydratase/isomerase family.</text>
</comment>
<evidence type="ECO:0000256" key="2">
    <source>
        <dbReference type="ARBA" id="ARBA00005254"/>
    </source>
</evidence>
<dbReference type="CDD" id="cd06558">
    <property type="entry name" value="crotonase-like"/>
    <property type="match status" value="1"/>
</dbReference>
<dbReference type="Gene3D" id="3.90.226.10">
    <property type="entry name" value="2-enoyl-CoA Hydratase, Chain A, domain 1"/>
    <property type="match status" value="1"/>
</dbReference>
<dbReference type="InterPro" id="IPR001753">
    <property type="entry name" value="Enoyl-CoA_hydra/iso"/>
</dbReference>
<protein>
    <submittedName>
        <fullName evidence="7">2-(1,2-epoxy-1,2-dihydrophenyl)acetyl-CoA isomerase PaaG</fullName>
    </submittedName>
</protein>
<comment type="function">
    <text evidence="1">Could possibly oxidize fatty acids using specific components.</text>
</comment>
<comment type="caution">
    <text evidence="7">The sequence shown here is derived from an EMBL/GenBank/DDBJ whole genome shotgun (WGS) entry which is preliminary data.</text>
</comment>
<keyword evidence="7" id="KW-0413">Isomerase</keyword>
<evidence type="ECO:0000313" key="7">
    <source>
        <dbReference type="EMBL" id="GAA3952231.1"/>
    </source>
</evidence>
<evidence type="ECO:0000313" key="8">
    <source>
        <dbReference type="Proteomes" id="UP001418444"/>
    </source>
</evidence>
<proteinExistence type="inferred from homology"/>